<dbReference type="SUPFAM" id="SSF53187">
    <property type="entry name" value="Zn-dependent exopeptidases"/>
    <property type="match status" value="1"/>
</dbReference>
<organism evidence="1 2">
    <name type="scientific">Roseovarius mucosus DSM 17069</name>
    <dbReference type="NCBI Taxonomy" id="1288298"/>
    <lineage>
        <taxon>Bacteria</taxon>
        <taxon>Pseudomonadati</taxon>
        <taxon>Pseudomonadota</taxon>
        <taxon>Alphaproteobacteria</taxon>
        <taxon>Rhodobacterales</taxon>
        <taxon>Roseobacteraceae</taxon>
        <taxon>Roseovarius</taxon>
    </lineage>
</organism>
<protein>
    <submittedName>
        <fullName evidence="1">Putative N-formylglutamate amidohydrolase</fullName>
    </submittedName>
</protein>
<gene>
    <name evidence="1" type="ORF">rosmuc_00026</name>
</gene>
<name>A0A0A0HR82_9RHOB</name>
<evidence type="ECO:0000313" key="2">
    <source>
        <dbReference type="Proteomes" id="UP000030021"/>
    </source>
</evidence>
<dbReference type="InterPro" id="IPR011227">
    <property type="entry name" value="UCP029730"/>
</dbReference>
<dbReference type="EMBL" id="AONH01000001">
    <property type="protein sequence ID" value="KGM89436.1"/>
    <property type="molecule type" value="Genomic_DNA"/>
</dbReference>
<dbReference type="PATRIC" id="fig|1288298.3.peg.27"/>
<sequence>MTNDLHRDDSDVVDVIDAQATGPALILCEHASNFIPARYQGLGLSAEAQQSHAAWDPGAQAVALTLAKALNAPMVAAKVSRLVYDCNRPPEAASAMPDRSELIEVPGNRNLTEAERADRAAQVYAPFCSAVSQVIAARKAAGLATALITMHSFTPVWFGTPRACEIGILHDKDTRLADAMLAEAHRLPHRVIRRNDPYGPEDGVTHSLKLHGLAHDLPNVMIEIRNDLLQDAAAEARMADEMLTLLRPALSALGATIQGGAHA</sequence>
<evidence type="ECO:0000313" key="1">
    <source>
        <dbReference type="EMBL" id="KGM89436.1"/>
    </source>
</evidence>
<dbReference type="OrthoDB" id="9815326at2"/>
<dbReference type="HOGENOM" id="CLU_079628_0_0_5"/>
<dbReference type="GO" id="GO:0016787">
    <property type="term" value="F:hydrolase activity"/>
    <property type="evidence" value="ECO:0007669"/>
    <property type="project" value="UniProtKB-KW"/>
</dbReference>
<dbReference type="AlphaFoldDB" id="A0A0A0HR82"/>
<comment type="caution">
    <text evidence="1">The sequence shown here is derived from an EMBL/GenBank/DDBJ whole genome shotgun (WGS) entry which is preliminary data.</text>
</comment>
<dbReference type="Pfam" id="PF05013">
    <property type="entry name" value="FGase"/>
    <property type="match status" value="1"/>
</dbReference>
<dbReference type="InterPro" id="IPR007709">
    <property type="entry name" value="N-FG_amidohydro"/>
</dbReference>
<dbReference type="Gene3D" id="3.40.630.40">
    <property type="entry name" value="Zn-dependent exopeptidases"/>
    <property type="match status" value="1"/>
</dbReference>
<proteinExistence type="predicted"/>
<dbReference type="PIRSF" id="PIRSF029730">
    <property type="entry name" value="UCP029730"/>
    <property type="match status" value="1"/>
</dbReference>
<dbReference type="STRING" id="215743.ROSMUCSMR3_02244"/>
<reference evidence="1 2" key="1">
    <citation type="submission" date="2013-01" db="EMBL/GenBank/DDBJ databases">
        <authorList>
            <person name="Fiebig A."/>
            <person name="Goeker M."/>
            <person name="Klenk H.-P.P."/>
        </authorList>
    </citation>
    <scope>NUCLEOTIDE SEQUENCE [LARGE SCALE GENOMIC DNA]</scope>
    <source>
        <strain evidence="1 2">DSM 17069</strain>
    </source>
</reference>
<dbReference type="eggNOG" id="COG3931">
    <property type="taxonomic scope" value="Bacteria"/>
</dbReference>
<dbReference type="Proteomes" id="UP000030021">
    <property type="component" value="Unassembled WGS sequence"/>
</dbReference>
<dbReference type="RefSeq" id="WP_037275874.1">
    <property type="nucleotide sequence ID" value="NZ_KN293991.1"/>
</dbReference>
<keyword evidence="1" id="KW-0378">Hydrolase</keyword>
<accession>A0A0A0HR82</accession>